<dbReference type="EMBL" id="CAKMRJ010000001">
    <property type="protein sequence ID" value="CAH1412679.1"/>
    <property type="molecule type" value="Genomic_DNA"/>
</dbReference>
<name>A0AAU9LHX8_9ASTR</name>
<gene>
    <name evidence="1" type="ORF">LVIROSA_LOCUS678</name>
</gene>
<organism evidence="1 2">
    <name type="scientific">Lactuca virosa</name>
    <dbReference type="NCBI Taxonomy" id="75947"/>
    <lineage>
        <taxon>Eukaryota</taxon>
        <taxon>Viridiplantae</taxon>
        <taxon>Streptophyta</taxon>
        <taxon>Embryophyta</taxon>
        <taxon>Tracheophyta</taxon>
        <taxon>Spermatophyta</taxon>
        <taxon>Magnoliopsida</taxon>
        <taxon>eudicotyledons</taxon>
        <taxon>Gunneridae</taxon>
        <taxon>Pentapetalae</taxon>
        <taxon>asterids</taxon>
        <taxon>campanulids</taxon>
        <taxon>Asterales</taxon>
        <taxon>Asteraceae</taxon>
        <taxon>Cichorioideae</taxon>
        <taxon>Cichorieae</taxon>
        <taxon>Lactucinae</taxon>
        <taxon>Lactuca</taxon>
    </lineage>
</organism>
<reference evidence="1 2" key="1">
    <citation type="submission" date="2022-01" db="EMBL/GenBank/DDBJ databases">
        <authorList>
            <person name="Xiong W."/>
            <person name="Schranz E."/>
        </authorList>
    </citation>
    <scope>NUCLEOTIDE SEQUENCE [LARGE SCALE GENOMIC DNA]</scope>
</reference>
<evidence type="ECO:0000313" key="1">
    <source>
        <dbReference type="EMBL" id="CAH1412679.1"/>
    </source>
</evidence>
<comment type="caution">
    <text evidence="1">The sequence shown here is derived from an EMBL/GenBank/DDBJ whole genome shotgun (WGS) entry which is preliminary data.</text>
</comment>
<sequence>MVSSIRNLREVQAKHDVKTMKQRWNNIILWNNIIPKIRLGLTANQPKLNEADVMPLTNQVIIPDDDVPIEQPNNLKIPLHVIKTIGKNDLQLLTLHPNLGKPGKTNLQDDGSETFLIS</sequence>
<dbReference type="AlphaFoldDB" id="A0AAU9LHX8"/>
<keyword evidence="2" id="KW-1185">Reference proteome</keyword>
<evidence type="ECO:0000313" key="2">
    <source>
        <dbReference type="Proteomes" id="UP001157418"/>
    </source>
</evidence>
<accession>A0AAU9LHX8</accession>
<dbReference type="Proteomes" id="UP001157418">
    <property type="component" value="Unassembled WGS sequence"/>
</dbReference>
<proteinExistence type="predicted"/>
<protein>
    <submittedName>
        <fullName evidence="1">Uncharacterized protein</fullName>
    </submittedName>
</protein>